<dbReference type="SUPFAM" id="SSF50814">
    <property type="entry name" value="Lipocalins"/>
    <property type="match status" value="1"/>
</dbReference>
<dbReference type="InterPro" id="IPR000463">
    <property type="entry name" value="Fatty_acid-bd"/>
</dbReference>
<organism evidence="3 4">
    <name type="scientific">Plectus sambesii</name>
    <dbReference type="NCBI Taxonomy" id="2011161"/>
    <lineage>
        <taxon>Eukaryota</taxon>
        <taxon>Metazoa</taxon>
        <taxon>Ecdysozoa</taxon>
        <taxon>Nematoda</taxon>
        <taxon>Chromadorea</taxon>
        <taxon>Plectida</taxon>
        <taxon>Plectina</taxon>
        <taxon>Plectoidea</taxon>
        <taxon>Plectidae</taxon>
        <taxon>Plectus</taxon>
    </lineage>
</organism>
<dbReference type="InterPro" id="IPR040094">
    <property type="entry name" value="Lbp1-4"/>
</dbReference>
<sequence length="144" mass="16328">MTSIPSALLGHMTLEKSENLDEFLSAKGVPWLIKKMIKGKMTTGTRTITELPQGKYRMNVTNTPKGDIEYTFVLGETFEGMGPDGKPHKITFSVSGDRLIEHHEHIEGSRKGDIDITEYFLENGYVIATMAAKEIVWKRYYKKD</sequence>
<dbReference type="GO" id="GO:0008289">
    <property type="term" value="F:lipid binding"/>
    <property type="evidence" value="ECO:0007669"/>
    <property type="project" value="InterPro"/>
</dbReference>
<dbReference type="InterPro" id="IPR012674">
    <property type="entry name" value="Calycin"/>
</dbReference>
<dbReference type="PANTHER" id="PTHR22725:SF9">
    <property type="entry name" value="FATTY ACID-BINDING PROTEIN HOMOLOG 3"/>
    <property type="match status" value="1"/>
</dbReference>
<keyword evidence="3" id="KW-1185">Reference proteome</keyword>
<dbReference type="CDD" id="cd00742">
    <property type="entry name" value="FABP"/>
    <property type="match status" value="1"/>
</dbReference>
<evidence type="ECO:0000256" key="1">
    <source>
        <dbReference type="ARBA" id="ARBA00008390"/>
    </source>
</evidence>
<dbReference type="WBParaSite" id="PSAMB.scaffold63size88973.g1495.t1">
    <property type="protein sequence ID" value="PSAMB.scaffold63size88973.g1495.t1"/>
    <property type="gene ID" value="PSAMB.scaffold63size88973.g1495"/>
</dbReference>
<name>A0A914X565_9BILA</name>
<dbReference type="AlphaFoldDB" id="A0A914X565"/>
<protein>
    <submittedName>
        <fullName evidence="4">Uncharacterized protein</fullName>
    </submittedName>
</protein>
<accession>A0A914X565</accession>
<dbReference type="PANTHER" id="PTHR22725">
    <property type="entry name" value="FATTY ACID-BINDING PROTEIN HOMOLOG 1-RELATED-RELATED"/>
    <property type="match status" value="1"/>
</dbReference>
<evidence type="ECO:0000256" key="2">
    <source>
        <dbReference type="ARBA" id="ARBA00022448"/>
    </source>
</evidence>
<reference evidence="4" key="1">
    <citation type="submission" date="2022-11" db="UniProtKB">
        <authorList>
            <consortium name="WormBaseParasite"/>
        </authorList>
    </citation>
    <scope>IDENTIFICATION</scope>
</reference>
<evidence type="ECO:0000313" key="4">
    <source>
        <dbReference type="WBParaSite" id="PSAMB.scaffold63size88973.g1495.t1"/>
    </source>
</evidence>
<dbReference type="PRINTS" id="PR00178">
    <property type="entry name" value="FATTYACIDBP"/>
</dbReference>
<comment type="similarity">
    <text evidence="1">Belongs to the calycin superfamily. Fatty-acid binding protein (FABP) family.</text>
</comment>
<keyword evidence="2" id="KW-0813">Transport</keyword>
<dbReference type="Proteomes" id="UP000887566">
    <property type="component" value="Unplaced"/>
</dbReference>
<proteinExistence type="inferred from homology"/>
<evidence type="ECO:0000313" key="3">
    <source>
        <dbReference type="Proteomes" id="UP000887566"/>
    </source>
</evidence>
<dbReference type="Gene3D" id="2.40.128.20">
    <property type="match status" value="1"/>
</dbReference>